<name>A0AAV4UPX4_CAEEX</name>
<evidence type="ECO:0000313" key="1">
    <source>
        <dbReference type="EMBL" id="GIY60022.1"/>
    </source>
</evidence>
<gene>
    <name evidence="1" type="ORF">CEXT_544191</name>
</gene>
<protein>
    <submittedName>
        <fullName evidence="1">Uncharacterized protein</fullName>
    </submittedName>
</protein>
<dbReference type="EMBL" id="BPLR01013263">
    <property type="protein sequence ID" value="GIY60022.1"/>
    <property type="molecule type" value="Genomic_DNA"/>
</dbReference>
<proteinExistence type="predicted"/>
<dbReference type="Proteomes" id="UP001054945">
    <property type="component" value="Unassembled WGS sequence"/>
</dbReference>
<evidence type="ECO:0000313" key="2">
    <source>
        <dbReference type="Proteomes" id="UP001054945"/>
    </source>
</evidence>
<organism evidence="1 2">
    <name type="scientific">Caerostris extrusa</name>
    <name type="common">Bark spider</name>
    <name type="synonym">Caerostris bankana</name>
    <dbReference type="NCBI Taxonomy" id="172846"/>
    <lineage>
        <taxon>Eukaryota</taxon>
        <taxon>Metazoa</taxon>
        <taxon>Ecdysozoa</taxon>
        <taxon>Arthropoda</taxon>
        <taxon>Chelicerata</taxon>
        <taxon>Arachnida</taxon>
        <taxon>Araneae</taxon>
        <taxon>Araneomorphae</taxon>
        <taxon>Entelegynae</taxon>
        <taxon>Araneoidea</taxon>
        <taxon>Araneidae</taxon>
        <taxon>Caerostris</taxon>
    </lineage>
</organism>
<dbReference type="AlphaFoldDB" id="A0AAV4UPX4"/>
<feature type="non-terminal residue" evidence="1">
    <location>
        <position position="1"/>
    </location>
</feature>
<comment type="caution">
    <text evidence="1">The sequence shown here is derived from an EMBL/GenBank/DDBJ whole genome shotgun (WGS) entry which is preliminary data.</text>
</comment>
<sequence length="66" mass="6768">TMNSSHSQSRLSISAPTDALTARGKVCSNPLSGNVTLSDGFVSKRDGAVLARICITGARCSLENSG</sequence>
<accession>A0AAV4UPX4</accession>
<reference evidence="1 2" key="1">
    <citation type="submission" date="2021-06" db="EMBL/GenBank/DDBJ databases">
        <title>Caerostris extrusa draft genome.</title>
        <authorList>
            <person name="Kono N."/>
            <person name="Arakawa K."/>
        </authorList>
    </citation>
    <scope>NUCLEOTIDE SEQUENCE [LARGE SCALE GENOMIC DNA]</scope>
</reference>
<keyword evidence="2" id="KW-1185">Reference proteome</keyword>